<evidence type="ECO:0000256" key="1">
    <source>
        <dbReference type="ARBA" id="ARBA00007358"/>
    </source>
</evidence>
<accession>A0A523BCB8</accession>
<dbReference type="EMBL" id="QNVH01000033">
    <property type="protein sequence ID" value="TDA38593.1"/>
    <property type="molecule type" value="Genomic_DNA"/>
</dbReference>
<dbReference type="GO" id="GO:0046872">
    <property type="term" value="F:metal ion binding"/>
    <property type="evidence" value="ECO:0007669"/>
    <property type="project" value="InterPro"/>
</dbReference>
<dbReference type="Pfam" id="PF00465">
    <property type="entry name" value="Fe-ADH"/>
    <property type="match status" value="1"/>
</dbReference>
<dbReference type="GO" id="GO:0004022">
    <property type="term" value="F:alcohol dehydrogenase (NAD+) activity"/>
    <property type="evidence" value="ECO:0007669"/>
    <property type="project" value="TreeGrafter"/>
</dbReference>
<dbReference type="InterPro" id="IPR001670">
    <property type="entry name" value="ADH_Fe/GldA"/>
</dbReference>
<feature type="domain" description="Fe-containing alcohol dehydrogenase-like C-terminal" evidence="4">
    <location>
        <begin position="194"/>
        <end position="390"/>
    </location>
</feature>
<evidence type="ECO:0000256" key="2">
    <source>
        <dbReference type="ARBA" id="ARBA00023002"/>
    </source>
</evidence>
<protein>
    <submittedName>
        <fullName evidence="5">Uncharacterized protein</fullName>
    </submittedName>
</protein>
<dbReference type="PANTHER" id="PTHR11496:SF102">
    <property type="entry name" value="ALCOHOL DEHYDROGENASE 4"/>
    <property type="match status" value="1"/>
</dbReference>
<dbReference type="Proteomes" id="UP000315399">
    <property type="component" value="Unassembled WGS sequence"/>
</dbReference>
<organism evidence="5 6">
    <name type="scientific">Thermoproteota archaeon</name>
    <dbReference type="NCBI Taxonomy" id="2056631"/>
    <lineage>
        <taxon>Archaea</taxon>
        <taxon>Thermoproteota</taxon>
    </lineage>
</organism>
<proteinExistence type="inferred from homology"/>
<dbReference type="Pfam" id="PF25137">
    <property type="entry name" value="ADH_Fe_C"/>
    <property type="match status" value="1"/>
</dbReference>
<name>A0A523BCB8_9CREN</name>
<evidence type="ECO:0000259" key="3">
    <source>
        <dbReference type="Pfam" id="PF00465"/>
    </source>
</evidence>
<evidence type="ECO:0000259" key="4">
    <source>
        <dbReference type="Pfam" id="PF25137"/>
    </source>
</evidence>
<dbReference type="AlphaFoldDB" id="A0A523BCB8"/>
<sequence>MSSKFYHPLFRVYTFHSPTRVVFGVNALDRLVEELKKFDPKTALIVSGKNVCKTEGYSKISKMISSVCPVMEFNEVSPEPGSSLVTKLAEKASEAKPSLVIGIGGGSSLDMAKVASVAAANEKDPLSYFKGEPITKRGPPVVTIPTLSGTGSEVTPISVVVDKGKKLALSHPFLYPSLAVVDPTLSVTASPHSTASAGIDALCHAMESFMSLDSTPITESLAFEAMSLSDEYLERAYSNGEDIEARAGLSLASLLAGMAFLNTGLCLAHGIAYTFAVKCNLPHGVSVAVAEPYVLEFNAPAIPDKLDVMAAAFGIDTEGASPAETGNAIAMRLTEIMDTLNLPLGLEELGLDEKDLEPMVDDLINNYSRFLVKNPRKPSREDLVKLYQRMFEGYW</sequence>
<dbReference type="PANTHER" id="PTHR11496">
    <property type="entry name" value="ALCOHOL DEHYDROGENASE"/>
    <property type="match status" value="1"/>
</dbReference>
<dbReference type="Gene3D" id="1.20.1090.10">
    <property type="entry name" value="Dehydroquinate synthase-like - alpha domain"/>
    <property type="match status" value="1"/>
</dbReference>
<comment type="caution">
    <text evidence="5">The sequence shown here is derived from an EMBL/GenBank/DDBJ whole genome shotgun (WGS) entry which is preliminary data.</text>
</comment>
<dbReference type="InterPro" id="IPR039697">
    <property type="entry name" value="Alcohol_dehydrogenase_Fe"/>
</dbReference>
<evidence type="ECO:0000313" key="6">
    <source>
        <dbReference type="Proteomes" id="UP000315399"/>
    </source>
</evidence>
<dbReference type="CDD" id="cd08551">
    <property type="entry name" value="Fe-ADH"/>
    <property type="match status" value="1"/>
</dbReference>
<evidence type="ECO:0000313" key="5">
    <source>
        <dbReference type="EMBL" id="TDA38593.1"/>
    </source>
</evidence>
<reference evidence="5 6" key="1">
    <citation type="journal article" date="2019" name="Nat. Microbiol.">
        <title>Expanding anaerobic alkane metabolism in the domain of Archaea.</title>
        <authorList>
            <person name="Wang Y."/>
            <person name="Wegener G."/>
            <person name="Hou J."/>
            <person name="Wang F."/>
            <person name="Xiao X."/>
        </authorList>
    </citation>
    <scope>NUCLEOTIDE SEQUENCE [LARGE SCALE GENOMIC DNA]</scope>
    <source>
        <strain evidence="5">WYZ-LMO10</strain>
    </source>
</reference>
<dbReference type="SUPFAM" id="SSF56796">
    <property type="entry name" value="Dehydroquinate synthase-like"/>
    <property type="match status" value="1"/>
</dbReference>
<dbReference type="FunFam" id="3.40.50.1970:FF:000003">
    <property type="entry name" value="Alcohol dehydrogenase, iron-containing"/>
    <property type="match status" value="1"/>
</dbReference>
<feature type="domain" description="Alcohol dehydrogenase iron-type/glycerol dehydrogenase GldA" evidence="3">
    <location>
        <begin position="18"/>
        <end position="183"/>
    </location>
</feature>
<dbReference type="InterPro" id="IPR056798">
    <property type="entry name" value="ADH_Fe_C"/>
</dbReference>
<keyword evidence="2" id="KW-0560">Oxidoreductase</keyword>
<gene>
    <name evidence="5" type="ORF">DSO08_03900</name>
</gene>
<comment type="similarity">
    <text evidence="1">Belongs to the iron-containing alcohol dehydrogenase family.</text>
</comment>
<dbReference type="Gene3D" id="3.40.50.1970">
    <property type="match status" value="1"/>
</dbReference>